<organism evidence="1 2">
    <name type="scientific">Sphingomonas carotinifaciens</name>
    <dbReference type="NCBI Taxonomy" id="1166323"/>
    <lineage>
        <taxon>Bacteria</taxon>
        <taxon>Pseudomonadati</taxon>
        <taxon>Pseudomonadota</taxon>
        <taxon>Alphaproteobacteria</taxon>
        <taxon>Sphingomonadales</taxon>
        <taxon>Sphingomonadaceae</taxon>
        <taxon>Sphingomonas</taxon>
    </lineage>
</organism>
<evidence type="ECO:0000313" key="1">
    <source>
        <dbReference type="EMBL" id="SDF09499.1"/>
    </source>
</evidence>
<reference evidence="1 2" key="1">
    <citation type="submission" date="2016-10" db="EMBL/GenBank/DDBJ databases">
        <authorList>
            <person name="Varghese N."/>
            <person name="Submissions S."/>
        </authorList>
    </citation>
    <scope>NUCLEOTIDE SEQUENCE [LARGE SCALE GENOMIC DNA]</scope>
    <source>
        <strain evidence="1 2">S7-754</strain>
    </source>
</reference>
<name>A0A1G7IAW1_9SPHN</name>
<dbReference type="Proteomes" id="UP000323502">
    <property type="component" value="Unassembled WGS sequence"/>
</dbReference>
<gene>
    <name evidence="1" type="ORF">SAMN05216557_102165</name>
</gene>
<keyword evidence="2" id="KW-1185">Reference proteome</keyword>
<dbReference type="NCBIfam" id="TIGR02246">
    <property type="entry name" value="SgcJ/EcaC family oxidoreductase"/>
    <property type="match status" value="1"/>
</dbReference>
<evidence type="ECO:0000313" key="2">
    <source>
        <dbReference type="Proteomes" id="UP000323502"/>
    </source>
</evidence>
<accession>A0A1G7IAW1</accession>
<sequence length="136" mass="14412">MMGMMAIGIALVAAQAGDPAEAGIRAAMTASAAGWDAGNLDRFMGIYAPDAVYVGARGLVRGKAAIADSYRTSFAGGANSRGRLSFEYLLIRPIGERRMVFARWHLRGGNGEESGMTTLVFERRAGGWKIVADHSS</sequence>
<proteinExistence type="predicted"/>
<dbReference type="RefSeq" id="WP_235903907.1">
    <property type="nucleotide sequence ID" value="NZ_FNBI01000002.1"/>
</dbReference>
<dbReference type="SUPFAM" id="SSF54427">
    <property type="entry name" value="NTF2-like"/>
    <property type="match status" value="1"/>
</dbReference>
<dbReference type="EMBL" id="FNBI01000002">
    <property type="protein sequence ID" value="SDF09499.1"/>
    <property type="molecule type" value="Genomic_DNA"/>
</dbReference>
<dbReference type="InterPro" id="IPR027843">
    <property type="entry name" value="DUF4440"/>
</dbReference>
<dbReference type="Pfam" id="PF14534">
    <property type="entry name" value="DUF4440"/>
    <property type="match status" value="1"/>
</dbReference>
<dbReference type="Gene3D" id="3.10.450.50">
    <property type="match status" value="1"/>
</dbReference>
<dbReference type="InterPro" id="IPR032710">
    <property type="entry name" value="NTF2-like_dom_sf"/>
</dbReference>
<dbReference type="AlphaFoldDB" id="A0A1G7IAW1"/>
<dbReference type="InterPro" id="IPR011944">
    <property type="entry name" value="Steroid_delta5-4_isomerase"/>
</dbReference>
<protein>
    <submittedName>
        <fullName evidence="1">Uncharacterized protein</fullName>
    </submittedName>
</protein>